<name>A0A553NUV9_TIGCA</name>
<dbReference type="AlphaFoldDB" id="A0A553NUV9"/>
<sequence length="324" mass="37027">MEEAVYIIRLTRDDASDRKRPFTGLLPSEERYSASFMAGSGCVHIILGLLNVTFGGLALFVEPECNQYGSGLWTGLIFVICGVCGVLSKTRWYVRSQIFYFVLGSFLAMMAALTAVVMTSLGVEMKKNRLNQIRAQYATNPYVISFNEEVESQTTFIVTSNIFITSVLEFFWSLWSFKVAFDGFMTKEYQFGNELQPYVPTRSDSRVNNPRDLAPGQSRYHRKEFHIRAKLPFGSSSESILNNPHFLCNLLAQQPQEDYHITRVNPLCMESSESDVQERIVPFSTLSQEDKVERYLSHSVFLAQADNVWHRDQTEFISSWNSVE</sequence>
<accession>A0A553NUV9</accession>
<evidence type="ECO:0000256" key="3">
    <source>
        <dbReference type="ARBA" id="ARBA00022989"/>
    </source>
</evidence>
<proteinExistence type="predicted"/>
<organism evidence="6 7">
    <name type="scientific">Tigriopus californicus</name>
    <name type="common">Marine copepod</name>
    <dbReference type="NCBI Taxonomy" id="6832"/>
    <lineage>
        <taxon>Eukaryota</taxon>
        <taxon>Metazoa</taxon>
        <taxon>Ecdysozoa</taxon>
        <taxon>Arthropoda</taxon>
        <taxon>Crustacea</taxon>
        <taxon>Multicrustacea</taxon>
        <taxon>Hexanauplia</taxon>
        <taxon>Copepoda</taxon>
        <taxon>Harpacticoida</taxon>
        <taxon>Harpacticidae</taxon>
        <taxon>Tigriopus</taxon>
    </lineage>
</organism>
<dbReference type="GO" id="GO:0016020">
    <property type="term" value="C:membrane"/>
    <property type="evidence" value="ECO:0007669"/>
    <property type="project" value="UniProtKB-SubCell"/>
</dbReference>
<evidence type="ECO:0000256" key="4">
    <source>
        <dbReference type="ARBA" id="ARBA00023136"/>
    </source>
</evidence>
<feature type="transmembrane region" description="Helical" evidence="5">
    <location>
        <begin position="99"/>
        <end position="121"/>
    </location>
</feature>
<evidence type="ECO:0000256" key="5">
    <source>
        <dbReference type="SAM" id="Phobius"/>
    </source>
</evidence>
<evidence type="ECO:0000313" key="6">
    <source>
        <dbReference type="EMBL" id="TRY69210.1"/>
    </source>
</evidence>
<reference evidence="6 7" key="1">
    <citation type="journal article" date="2018" name="Nat. Ecol. Evol.">
        <title>Genomic signatures of mitonuclear coevolution across populations of Tigriopus californicus.</title>
        <authorList>
            <person name="Barreto F.S."/>
            <person name="Watson E.T."/>
            <person name="Lima T.G."/>
            <person name="Willett C.S."/>
            <person name="Edmands S."/>
            <person name="Li W."/>
            <person name="Burton R.S."/>
        </authorList>
    </citation>
    <scope>NUCLEOTIDE SEQUENCE [LARGE SCALE GENOMIC DNA]</scope>
    <source>
        <strain evidence="6 7">San Diego</strain>
    </source>
</reference>
<feature type="transmembrane region" description="Helical" evidence="5">
    <location>
        <begin position="67"/>
        <end position="87"/>
    </location>
</feature>
<dbReference type="OrthoDB" id="6428594at2759"/>
<keyword evidence="3 5" id="KW-1133">Transmembrane helix</keyword>
<keyword evidence="2 5" id="KW-0812">Transmembrane</keyword>
<gene>
    <name evidence="6" type="ORF">TCAL_14235</name>
</gene>
<dbReference type="Pfam" id="PF04103">
    <property type="entry name" value="CD20"/>
    <property type="match status" value="1"/>
</dbReference>
<feature type="transmembrane region" description="Helical" evidence="5">
    <location>
        <begin position="156"/>
        <end position="177"/>
    </location>
</feature>
<keyword evidence="7" id="KW-1185">Reference proteome</keyword>
<comment type="subcellular location">
    <subcellularLocation>
        <location evidence="1">Membrane</location>
        <topology evidence="1">Multi-pass membrane protein</topology>
    </subcellularLocation>
</comment>
<evidence type="ECO:0000256" key="2">
    <source>
        <dbReference type="ARBA" id="ARBA00022692"/>
    </source>
</evidence>
<dbReference type="InterPro" id="IPR007237">
    <property type="entry name" value="CD20-like"/>
</dbReference>
<dbReference type="EMBL" id="VCGU01000010">
    <property type="protein sequence ID" value="TRY69210.1"/>
    <property type="molecule type" value="Genomic_DNA"/>
</dbReference>
<comment type="caution">
    <text evidence="6">The sequence shown here is derived from an EMBL/GenBank/DDBJ whole genome shotgun (WGS) entry which is preliminary data.</text>
</comment>
<evidence type="ECO:0000313" key="7">
    <source>
        <dbReference type="Proteomes" id="UP000318571"/>
    </source>
</evidence>
<keyword evidence="4 5" id="KW-0472">Membrane</keyword>
<feature type="transmembrane region" description="Helical" evidence="5">
    <location>
        <begin position="41"/>
        <end position="61"/>
    </location>
</feature>
<dbReference type="Proteomes" id="UP000318571">
    <property type="component" value="Chromosome 1"/>
</dbReference>
<evidence type="ECO:0000256" key="1">
    <source>
        <dbReference type="ARBA" id="ARBA00004141"/>
    </source>
</evidence>
<protein>
    <submittedName>
        <fullName evidence="6">Uncharacterized protein</fullName>
    </submittedName>
</protein>